<feature type="domain" description="HTH myb-type" evidence="3">
    <location>
        <begin position="148"/>
        <end position="202"/>
    </location>
</feature>
<protein>
    <submittedName>
        <fullName evidence="4">Uncharacterized protein</fullName>
    </submittedName>
</protein>
<dbReference type="InterPro" id="IPR009057">
    <property type="entry name" value="Homeodomain-like_sf"/>
</dbReference>
<dbReference type="eggNOG" id="KOG0048">
    <property type="taxonomic scope" value="Eukaryota"/>
</dbReference>
<sequence length="466" mass="51560">MELEQSEFEWWLGDYLRETDDETTTRNPAPAAPLSAAALLPSLQPRCRQESAPLRKAEWRAVEDLVILASYRKYGTQWSRIAAQLPGRTPDGVRNRWHRLQRRHGLSDSVGGRRALDELLLSCGVEKDWVPPAEALHFIETEDDDADEVELGRTMWTEEEDALVLEGVRTHGFKWRLIAAKLPGRSDSSVRNRWRRLPEAKLPRPGHILGGGVAALSPLGRFTTAPTFSVVPRRAPAQLPPPLQLPGSPSGVPSHHGREDSVDSDFVDLVHAADRPLAFETGAVCPMPPEALRAPEARTVGVPMERLSPLRASTGEMLPRDAPALARSFSSLSALGSSSTTMSTLGSTSAATATSDNEEPDDATGAIPRGSGRKRFRPMWTAEEDVFIVRYVEQHGRQWAKIAGLMENRSHRAVRNRWLRMQKGQATRESRGPDDGYRCRRCGELKLGHICAASLPRLPSPPQFCL</sequence>
<feature type="region of interest" description="Disordered" evidence="1">
    <location>
        <begin position="234"/>
        <end position="261"/>
    </location>
</feature>
<organism evidence="4 5">
    <name type="scientific">Emiliania huxleyi (strain CCMP1516)</name>
    <dbReference type="NCBI Taxonomy" id="280463"/>
    <lineage>
        <taxon>Eukaryota</taxon>
        <taxon>Haptista</taxon>
        <taxon>Haptophyta</taxon>
        <taxon>Prymnesiophyceae</taxon>
        <taxon>Isochrysidales</taxon>
        <taxon>Noelaerhabdaceae</taxon>
        <taxon>Emiliania</taxon>
    </lineage>
</organism>
<evidence type="ECO:0000259" key="2">
    <source>
        <dbReference type="PROSITE" id="PS50090"/>
    </source>
</evidence>
<dbReference type="AlphaFoldDB" id="A0A0D3JHD4"/>
<dbReference type="EnsemblProtists" id="EOD22919">
    <property type="protein sequence ID" value="EOD22919"/>
    <property type="gene ID" value="EMIHUDRAFT_195362"/>
</dbReference>
<feature type="compositionally biased region" description="Low complexity" evidence="1">
    <location>
        <begin position="245"/>
        <end position="254"/>
    </location>
</feature>
<dbReference type="PANTHER" id="PTHR45614:SF253">
    <property type="entry name" value="CHROMOSOME UNDETERMINED SCAFFOLD_38, WHOLE GENOME SHOTGUN SEQUENCE"/>
    <property type="match status" value="1"/>
</dbReference>
<name>A0A0D3JHD4_EMIH1</name>
<proteinExistence type="predicted"/>
<dbReference type="PaxDb" id="2903-EOD22919"/>
<feature type="domain" description="Myb-like" evidence="2">
    <location>
        <begin position="148"/>
        <end position="198"/>
    </location>
</feature>
<dbReference type="Pfam" id="PF00249">
    <property type="entry name" value="Myb_DNA-binding"/>
    <property type="match status" value="3"/>
</dbReference>
<dbReference type="GO" id="GO:0005634">
    <property type="term" value="C:nucleus"/>
    <property type="evidence" value="ECO:0007669"/>
    <property type="project" value="TreeGrafter"/>
</dbReference>
<feature type="region of interest" description="Disordered" evidence="1">
    <location>
        <begin position="336"/>
        <end position="373"/>
    </location>
</feature>
<feature type="domain" description="HTH myb-type" evidence="3">
    <location>
        <begin position="51"/>
        <end position="105"/>
    </location>
</feature>
<dbReference type="PROSITE" id="PS50090">
    <property type="entry name" value="MYB_LIKE"/>
    <property type="match status" value="3"/>
</dbReference>
<dbReference type="PROSITE" id="PS51294">
    <property type="entry name" value="HTH_MYB"/>
    <property type="match status" value="3"/>
</dbReference>
<dbReference type="Proteomes" id="UP000013827">
    <property type="component" value="Unassembled WGS sequence"/>
</dbReference>
<keyword evidence="5" id="KW-1185">Reference proteome</keyword>
<evidence type="ECO:0000256" key="1">
    <source>
        <dbReference type="SAM" id="MobiDB-lite"/>
    </source>
</evidence>
<dbReference type="PANTHER" id="PTHR45614">
    <property type="entry name" value="MYB PROTEIN-RELATED"/>
    <property type="match status" value="1"/>
</dbReference>
<dbReference type="InterPro" id="IPR050560">
    <property type="entry name" value="MYB_TF"/>
</dbReference>
<feature type="domain" description="Myb-like" evidence="2">
    <location>
        <begin position="51"/>
        <end position="101"/>
    </location>
</feature>
<dbReference type="GO" id="GO:0000978">
    <property type="term" value="F:RNA polymerase II cis-regulatory region sequence-specific DNA binding"/>
    <property type="evidence" value="ECO:0007669"/>
    <property type="project" value="TreeGrafter"/>
</dbReference>
<dbReference type="GeneID" id="17268466"/>
<reference evidence="4" key="2">
    <citation type="submission" date="2024-10" db="UniProtKB">
        <authorList>
            <consortium name="EnsemblProtists"/>
        </authorList>
    </citation>
    <scope>IDENTIFICATION</scope>
</reference>
<dbReference type="SMART" id="SM00717">
    <property type="entry name" value="SANT"/>
    <property type="match status" value="3"/>
</dbReference>
<evidence type="ECO:0000313" key="4">
    <source>
        <dbReference type="EnsemblProtists" id="EOD22919"/>
    </source>
</evidence>
<feature type="domain" description="HTH myb-type" evidence="3">
    <location>
        <begin position="380"/>
        <end position="426"/>
    </location>
</feature>
<evidence type="ECO:0000313" key="5">
    <source>
        <dbReference type="Proteomes" id="UP000013827"/>
    </source>
</evidence>
<evidence type="ECO:0000259" key="3">
    <source>
        <dbReference type="PROSITE" id="PS51294"/>
    </source>
</evidence>
<dbReference type="CDD" id="cd00167">
    <property type="entry name" value="SANT"/>
    <property type="match status" value="3"/>
</dbReference>
<dbReference type="Gene3D" id="1.10.10.60">
    <property type="entry name" value="Homeodomain-like"/>
    <property type="match status" value="3"/>
</dbReference>
<dbReference type="SUPFAM" id="SSF46689">
    <property type="entry name" value="Homeodomain-like"/>
    <property type="match status" value="3"/>
</dbReference>
<dbReference type="InterPro" id="IPR001005">
    <property type="entry name" value="SANT/Myb"/>
</dbReference>
<reference evidence="5" key="1">
    <citation type="journal article" date="2013" name="Nature">
        <title>Pan genome of the phytoplankton Emiliania underpins its global distribution.</title>
        <authorList>
            <person name="Read B.A."/>
            <person name="Kegel J."/>
            <person name="Klute M.J."/>
            <person name="Kuo A."/>
            <person name="Lefebvre S.C."/>
            <person name="Maumus F."/>
            <person name="Mayer C."/>
            <person name="Miller J."/>
            <person name="Monier A."/>
            <person name="Salamov A."/>
            <person name="Young J."/>
            <person name="Aguilar M."/>
            <person name="Claverie J.M."/>
            <person name="Frickenhaus S."/>
            <person name="Gonzalez K."/>
            <person name="Herman E.K."/>
            <person name="Lin Y.C."/>
            <person name="Napier J."/>
            <person name="Ogata H."/>
            <person name="Sarno A.F."/>
            <person name="Shmutz J."/>
            <person name="Schroeder D."/>
            <person name="de Vargas C."/>
            <person name="Verret F."/>
            <person name="von Dassow P."/>
            <person name="Valentin K."/>
            <person name="Van de Peer Y."/>
            <person name="Wheeler G."/>
            <person name="Dacks J.B."/>
            <person name="Delwiche C.F."/>
            <person name="Dyhrman S.T."/>
            <person name="Glockner G."/>
            <person name="John U."/>
            <person name="Richards T."/>
            <person name="Worden A.Z."/>
            <person name="Zhang X."/>
            <person name="Grigoriev I.V."/>
            <person name="Allen A.E."/>
            <person name="Bidle K."/>
            <person name="Borodovsky M."/>
            <person name="Bowler C."/>
            <person name="Brownlee C."/>
            <person name="Cock J.M."/>
            <person name="Elias M."/>
            <person name="Gladyshev V.N."/>
            <person name="Groth M."/>
            <person name="Guda C."/>
            <person name="Hadaegh A."/>
            <person name="Iglesias-Rodriguez M.D."/>
            <person name="Jenkins J."/>
            <person name="Jones B.M."/>
            <person name="Lawson T."/>
            <person name="Leese F."/>
            <person name="Lindquist E."/>
            <person name="Lobanov A."/>
            <person name="Lomsadze A."/>
            <person name="Malik S.B."/>
            <person name="Marsh M.E."/>
            <person name="Mackinder L."/>
            <person name="Mock T."/>
            <person name="Mueller-Roeber B."/>
            <person name="Pagarete A."/>
            <person name="Parker M."/>
            <person name="Probert I."/>
            <person name="Quesneville H."/>
            <person name="Raines C."/>
            <person name="Rensing S.A."/>
            <person name="Riano-Pachon D.M."/>
            <person name="Richier S."/>
            <person name="Rokitta S."/>
            <person name="Shiraiwa Y."/>
            <person name="Soanes D.M."/>
            <person name="van der Giezen M."/>
            <person name="Wahlund T.M."/>
            <person name="Williams B."/>
            <person name="Wilson W."/>
            <person name="Wolfe G."/>
            <person name="Wurch L.L."/>
        </authorList>
    </citation>
    <scope>NUCLEOTIDE SEQUENCE</scope>
</reference>
<dbReference type="KEGG" id="ehx:EMIHUDRAFT_195362"/>
<dbReference type="InterPro" id="IPR017930">
    <property type="entry name" value="Myb_dom"/>
</dbReference>
<feature type="compositionally biased region" description="Low complexity" evidence="1">
    <location>
        <begin position="336"/>
        <end position="355"/>
    </location>
</feature>
<dbReference type="GO" id="GO:0000981">
    <property type="term" value="F:DNA-binding transcription factor activity, RNA polymerase II-specific"/>
    <property type="evidence" value="ECO:0007669"/>
    <property type="project" value="TreeGrafter"/>
</dbReference>
<feature type="domain" description="Myb-like" evidence="2">
    <location>
        <begin position="372"/>
        <end position="422"/>
    </location>
</feature>
<dbReference type="RefSeq" id="XP_005775348.1">
    <property type="nucleotide sequence ID" value="XM_005775291.1"/>
</dbReference>
<dbReference type="HOGENOM" id="CLU_587175_0_0_1"/>
<accession>A0A0D3JHD4</accession>